<accession>A0A0G0I548</accession>
<evidence type="ECO:0000313" key="2">
    <source>
        <dbReference type="EMBL" id="KKQ50468.1"/>
    </source>
</evidence>
<proteinExistence type="predicted"/>
<reference evidence="2 3" key="1">
    <citation type="journal article" date="2015" name="Nature">
        <title>rRNA introns, odd ribosomes, and small enigmatic genomes across a large radiation of phyla.</title>
        <authorList>
            <person name="Brown C.T."/>
            <person name="Hug L.A."/>
            <person name="Thomas B.C."/>
            <person name="Sharon I."/>
            <person name="Castelle C.J."/>
            <person name="Singh A."/>
            <person name="Wilkins M.J."/>
            <person name="Williams K.H."/>
            <person name="Banfield J.F."/>
        </authorList>
    </citation>
    <scope>NUCLEOTIDE SEQUENCE [LARGE SCALE GENOMIC DNA]</scope>
</reference>
<feature type="domain" description="LytR/CpsA/Psr regulator C-terminal" evidence="1">
    <location>
        <begin position="170"/>
        <end position="258"/>
    </location>
</feature>
<evidence type="ECO:0000259" key="1">
    <source>
        <dbReference type="Pfam" id="PF13399"/>
    </source>
</evidence>
<name>A0A0G0I548_9BACT</name>
<dbReference type="Pfam" id="PF13399">
    <property type="entry name" value="LytR_C"/>
    <property type="match status" value="1"/>
</dbReference>
<comment type="caution">
    <text evidence="2">The sequence shown here is derived from an EMBL/GenBank/DDBJ whole genome shotgun (WGS) entry which is preliminary data.</text>
</comment>
<gene>
    <name evidence="2" type="ORF">US68_C0005G0035</name>
</gene>
<dbReference type="AlphaFoldDB" id="A0A0G0I548"/>
<organism evidence="2 3">
    <name type="scientific">Candidatus Shapirobacteria bacterium GW2011_GWE1_38_10</name>
    <dbReference type="NCBI Taxonomy" id="1618488"/>
    <lineage>
        <taxon>Bacteria</taxon>
        <taxon>Candidatus Shapironibacteriota</taxon>
    </lineage>
</organism>
<dbReference type="InterPro" id="IPR027381">
    <property type="entry name" value="LytR/CpsA/Psr_C"/>
</dbReference>
<dbReference type="Proteomes" id="UP000034231">
    <property type="component" value="Unassembled WGS sequence"/>
</dbReference>
<dbReference type="EMBL" id="LBTX01000005">
    <property type="protein sequence ID" value="KKQ50468.1"/>
    <property type="molecule type" value="Genomic_DNA"/>
</dbReference>
<dbReference type="Gene3D" id="3.30.70.2390">
    <property type="match status" value="1"/>
</dbReference>
<sequence length="271" mass="30886">MKKILLFLGIISIAGLGLVKGFQKNDFRLGIIAPDRVAILSISPGRGMINLLTVNPEVEVWLPEGMGWYPSNKIKKIFNNDKDMELMKKMFYYNFGFLPERIAFFSEVNDWRDFELIKYLGVVDWARYLVEQENWLYKTEVINRSFELEKETLDEILPRDFADNELMGGEIKITVVNTTEENGLGAFVADRLNWMGFNVVSVESGGGKVAEGEIMVNAPDNSLAKKYTSLLAQIYSCSQKSNETLLPDEAVLYLGQNYASMLKYSSYVRTF</sequence>
<evidence type="ECO:0000313" key="3">
    <source>
        <dbReference type="Proteomes" id="UP000034231"/>
    </source>
</evidence>
<protein>
    <recommendedName>
        <fullName evidence="1">LytR/CpsA/Psr regulator C-terminal domain-containing protein</fullName>
    </recommendedName>
</protein>